<dbReference type="Gramene" id="OGLUM08G04380.1">
    <property type="protein sequence ID" value="OGLUM08G04380.1"/>
    <property type="gene ID" value="OGLUM08G04380"/>
</dbReference>
<proteinExistence type="predicted"/>
<accession>A0A0E0ARB4</accession>
<evidence type="ECO:0000313" key="2">
    <source>
        <dbReference type="EnsemblPlants" id="OGLUM08G04380.1"/>
    </source>
</evidence>
<feature type="compositionally biased region" description="Polar residues" evidence="1">
    <location>
        <begin position="1"/>
        <end position="11"/>
    </location>
</feature>
<evidence type="ECO:0000313" key="3">
    <source>
        <dbReference type="Proteomes" id="UP000026961"/>
    </source>
</evidence>
<reference evidence="2" key="1">
    <citation type="submission" date="2015-04" db="UniProtKB">
        <authorList>
            <consortium name="EnsemblPlants"/>
        </authorList>
    </citation>
    <scope>IDENTIFICATION</scope>
</reference>
<name>A0A0E0ARB4_9ORYZ</name>
<keyword evidence="3" id="KW-1185">Reference proteome</keyword>
<feature type="region of interest" description="Disordered" evidence="1">
    <location>
        <begin position="1"/>
        <end position="24"/>
    </location>
</feature>
<reference evidence="2" key="2">
    <citation type="submission" date="2018-05" db="EMBL/GenBank/DDBJ databases">
        <title>OgluRS3 (Oryza glumaepatula Reference Sequence Version 3).</title>
        <authorList>
            <person name="Zhang J."/>
            <person name="Kudrna D."/>
            <person name="Lee S."/>
            <person name="Talag J."/>
            <person name="Welchert J."/>
            <person name="Wing R.A."/>
        </authorList>
    </citation>
    <scope>NUCLEOTIDE SEQUENCE [LARGE SCALE GENOMIC DNA]</scope>
</reference>
<dbReference type="HOGENOM" id="CLU_2726311_0_0_1"/>
<protein>
    <submittedName>
        <fullName evidence="2">Uncharacterized protein</fullName>
    </submittedName>
</protein>
<organism evidence="2">
    <name type="scientific">Oryza glumipatula</name>
    <dbReference type="NCBI Taxonomy" id="40148"/>
    <lineage>
        <taxon>Eukaryota</taxon>
        <taxon>Viridiplantae</taxon>
        <taxon>Streptophyta</taxon>
        <taxon>Embryophyta</taxon>
        <taxon>Tracheophyta</taxon>
        <taxon>Spermatophyta</taxon>
        <taxon>Magnoliopsida</taxon>
        <taxon>Liliopsida</taxon>
        <taxon>Poales</taxon>
        <taxon>Poaceae</taxon>
        <taxon>BOP clade</taxon>
        <taxon>Oryzoideae</taxon>
        <taxon>Oryzeae</taxon>
        <taxon>Oryzinae</taxon>
        <taxon>Oryza</taxon>
    </lineage>
</organism>
<sequence>MMTCEQGQSGKFQGGTKARVGPLDDANTFEGWREEAYRTDISHIDSDGALLTTFPLQREETYPVSINKRLYN</sequence>
<dbReference type="Proteomes" id="UP000026961">
    <property type="component" value="Chromosome 8"/>
</dbReference>
<dbReference type="AlphaFoldDB" id="A0A0E0ARB4"/>
<dbReference type="EnsemblPlants" id="OGLUM08G04380.1">
    <property type="protein sequence ID" value="OGLUM08G04380.1"/>
    <property type="gene ID" value="OGLUM08G04380"/>
</dbReference>
<evidence type="ECO:0000256" key="1">
    <source>
        <dbReference type="SAM" id="MobiDB-lite"/>
    </source>
</evidence>